<evidence type="ECO:0000256" key="3">
    <source>
        <dbReference type="ARBA" id="ARBA00012418"/>
    </source>
</evidence>
<dbReference type="GO" id="GO:0003899">
    <property type="term" value="F:DNA-directed RNA polymerase activity"/>
    <property type="evidence" value="ECO:0007669"/>
    <property type="project" value="UniProtKB-EC"/>
</dbReference>
<feature type="domain" description="RNA polymerase beta subunit protrusion" evidence="9">
    <location>
        <begin position="17"/>
        <end position="168"/>
    </location>
</feature>
<evidence type="ECO:0000259" key="9">
    <source>
        <dbReference type="Pfam" id="PF04563"/>
    </source>
</evidence>
<evidence type="ECO:0000256" key="4">
    <source>
        <dbReference type="ARBA" id="ARBA00022478"/>
    </source>
</evidence>
<dbReference type="EMBL" id="QZWG01000017">
    <property type="protein sequence ID" value="RZB57489.1"/>
    <property type="molecule type" value="Genomic_DNA"/>
</dbReference>
<dbReference type="InterPro" id="IPR015712">
    <property type="entry name" value="DNA-dir_RNA_pol_su2"/>
</dbReference>
<comment type="subcellular location">
    <subcellularLocation>
        <location evidence="1">Nucleus</location>
    </subcellularLocation>
</comment>
<evidence type="ECO:0000256" key="7">
    <source>
        <dbReference type="ARBA" id="ARBA00023163"/>
    </source>
</evidence>
<dbReference type="GO" id="GO:0005634">
    <property type="term" value="C:nucleus"/>
    <property type="evidence" value="ECO:0007669"/>
    <property type="project" value="UniProtKB-SubCell"/>
</dbReference>
<dbReference type="GO" id="GO:0006351">
    <property type="term" value="P:DNA-templated transcription"/>
    <property type="evidence" value="ECO:0007669"/>
    <property type="project" value="InterPro"/>
</dbReference>
<dbReference type="SUPFAM" id="SSF64484">
    <property type="entry name" value="beta and beta-prime subunits of DNA dependent RNA-polymerase"/>
    <property type="match status" value="1"/>
</dbReference>
<evidence type="ECO:0000256" key="1">
    <source>
        <dbReference type="ARBA" id="ARBA00004123"/>
    </source>
</evidence>
<evidence type="ECO:0000313" key="10">
    <source>
        <dbReference type="EMBL" id="RZB57489.1"/>
    </source>
</evidence>
<keyword evidence="4 10" id="KW-0240">DNA-directed RNA polymerase</keyword>
<organism evidence="10 11">
    <name type="scientific">Glycine soja</name>
    <name type="common">Wild soybean</name>
    <dbReference type="NCBI Taxonomy" id="3848"/>
    <lineage>
        <taxon>Eukaryota</taxon>
        <taxon>Viridiplantae</taxon>
        <taxon>Streptophyta</taxon>
        <taxon>Embryophyta</taxon>
        <taxon>Tracheophyta</taxon>
        <taxon>Spermatophyta</taxon>
        <taxon>Magnoliopsida</taxon>
        <taxon>eudicotyledons</taxon>
        <taxon>Gunneridae</taxon>
        <taxon>Pentapetalae</taxon>
        <taxon>rosids</taxon>
        <taxon>fabids</taxon>
        <taxon>Fabales</taxon>
        <taxon>Fabaceae</taxon>
        <taxon>Papilionoideae</taxon>
        <taxon>50 kb inversion clade</taxon>
        <taxon>NPAAA clade</taxon>
        <taxon>indigoferoid/millettioid clade</taxon>
        <taxon>Phaseoleae</taxon>
        <taxon>Glycine</taxon>
        <taxon>Glycine subgen. Soja</taxon>
    </lineage>
</organism>
<protein>
    <recommendedName>
        <fullName evidence="3">DNA-directed RNA polymerase</fullName>
        <ecNumber evidence="3">2.7.7.6</ecNumber>
    </recommendedName>
</protein>
<dbReference type="Gene3D" id="3.90.1100.10">
    <property type="match status" value="1"/>
</dbReference>
<dbReference type="EC" id="2.7.7.6" evidence="3"/>
<evidence type="ECO:0000256" key="8">
    <source>
        <dbReference type="ARBA" id="ARBA00023242"/>
    </source>
</evidence>
<reference evidence="10 11" key="1">
    <citation type="submission" date="2018-09" db="EMBL/GenBank/DDBJ databases">
        <title>A high-quality reference genome of wild soybean provides a powerful tool to mine soybean genomes.</title>
        <authorList>
            <person name="Xie M."/>
            <person name="Chung C.Y.L."/>
            <person name="Li M.-W."/>
            <person name="Wong F.-L."/>
            <person name="Chan T.-F."/>
            <person name="Lam H.-M."/>
        </authorList>
    </citation>
    <scope>NUCLEOTIDE SEQUENCE [LARGE SCALE GENOMIC DNA]</scope>
    <source>
        <strain evidence="11">cv. W05</strain>
        <tissue evidence="10">Hypocotyl of etiolated seedlings</tissue>
    </source>
</reference>
<keyword evidence="6 10" id="KW-0548">Nucleotidyltransferase</keyword>
<dbReference type="GO" id="GO:0000428">
    <property type="term" value="C:DNA-directed RNA polymerase complex"/>
    <property type="evidence" value="ECO:0007669"/>
    <property type="project" value="UniProtKB-KW"/>
</dbReference>
<dbReference type="Pfam" id="PF04563">
    <property type="entry name" value="RNA_pol_Rpb2_1"/>
    <property type="match status" value="1"/>
</dbReference>
<comment type="caution">
    <text evidence="10">The sequence shown here is derived from an EMBL/GenBank/DDBJ whole genome shotgun (WGS) entry which is preliminary data.</text>
</comment>
<dbReference type="FunFam" id="3.90.1100.10:FF:000008">
    <property type="entry name" value="DNA-directed RNA polymerase subunit beta"/>
    <property type="match status" value="1"/>
</dbReference>
<dbReference type="InterPro" id="IPR007644">
    <property type="entry name" value="RNA_pol_bsu_protrusion"/>
</dbReference>
<accession>A0A445G8G0</accession>
<dbReference type="PANTHER" id="PTHR20856">
    <property type="entry name" value="DNA-DIRECTED RNA POLYMERASE I SUBUNIT 2"/>
    <property type="match status" value="1"/>
</dbReference>
<keyword evidence="7" id="KW-0804">Transcription</keyword>
<evidence type="ECO:0000256" key="2">
    <source>
        <dbReference type="ARBA" id="ARBA00006835"/>
    </source>
</evidence>
<keyword evidence="11" id="KW-1185">Reference proteome</keyword>
<keyword evidence="5 10" id="KW-0808">Transferase</keyword>
<gene>
    <name evidence="10" type="ORF">D0Y65_046247</name>
</gene>
<evidence type="ECO:0000313" key="11">
    <source>
        <dbReference type="Proteomes" id="UP000289340"/>
    </source>
</evidence>
<comment type="similarity">
    <text evidence="2">Belongs to the RNA polymerase beta chain family.</text>
</comment>
<evidence type="ECO:0000256" key="5">
    <source>
        <dbReference type="ARBA" id="ARBA00022679"/>
    </source>
</evidence>
<dbReference type="Proteomes" id="UP000289340">
    <property type="component" value="Chromosome 17"/>
</dbReference>
<name>A0A445G8G0_GLYSO</name>
<proteinExistence type="inferred from homology"/>
<dbReference type="GO" id="GO:0003677">
    <property type="term" value="F:DNA binding"/>
    <property type="evidence" value="ECO:0007669"/>
    <property type="project" value="InterPro"/>
</dbReference>
<evidence type="ECO:0000256" key="6">
    <source>
        <dbReference type="ARBA" id="ARBA00022695"/>
    </source>
</evidence>
<sequence>MVVKQGSIPDFEALRELFKHHIESFDYMADAGLETMLRHIKPIELLLMELVFVHLTWFLLWLDNPVLYPPQKERISRTMREALLPFECRQAKISYAGKITIDVCFQYNDGPIIRENINFGQFPIMLQSKLCNLRGADPQKLVSYREEASEMGGYFILNGLERVIRLLILPKRNHPMSMVRNSFSDRREGYTDKAIVIRDNISPKGYTISSGGSPIYGTNCPIRITIPTNLEVNVRILHKLTDNFDYKG</sequence>
<dbReference type="AlphaFoldDB" id="A0A445G8G0"/>
<keyword evidence="8" id="KW-0539">Nucleus</keyword>
<dbReference type="GO" id="GO:0032549">
    <property type="term" value="F:ribonucleoside binding"/>
    <property type="evidence" value="ECO:0007669"/>
    <property type="project" value="InterPro"/>
</dbReference>